<accession>A0ABU5HFP4</accession>
<dbReference type="Proteomes" id="UP001291309">
    <property type="component" value="Unassembled WGS sequence"/>
</dbReference>
<evidence type="ECO:0000313" key="2">
    <source>
        <dbReference type="EMBL" id="MDY7232181.1"/>
    </source>
</evidence>
<feature type="domain" description="Putative adhesin Stv" evidence="1">
    <location>
        <begin position="27"/>
        <end position="275"/>
    </location>
</feature>
<gene>
    <name evidence="2" type="ORF">SYV04_37680</name>
</gene>
<keyword evidence="3" id="KW-1185">Reference proteome</keyword>
<protein>
    <recommendedName>
        <fullName evidence="1">Putative adhesin Stv domain-containing protein</fullName>
    </recommendedName>
</protein>
<dbReference type="RefSeq" id="WP_321550895.1">
    <property type="nucleotide sequence ID" value="NZ_JAXIVS010000018.1"/>
</dbReference>
<organism evidence="2 3">
    <name type="scientific">Hyalangium rubrum</name>
    <dbReference type="NCBI Taxonomy" id="3103134"/>
    <lineage>
        <taxon>Bacteria</taxon>
        <taxon>Pseudomonadati</taxon>
        <taxon>Myxococcota</taxon>
        <taxon>Myxococcia</taxon>
        <taxon>Myxococcales</taxon>
        <taxon>Cystobacterineae</taxon>
        <taxon>Archangiaceae</taxon>
        <taxon>Hyalangium</taxon>
    </lineage>
</organism>
<dbReference type="Pfam" id="PF21527">
    <property type="entry name" value="Stv"/>
    <property type="match status" value="1"/>
</dbReference>
<proteinExistence type="predicted"/>
<name>A0ABU5HFP4_9BACT</name>
<comment type="caution">
    <text evidence="2">The sequence shown here is derived from an EMBL/GenBank/DDBJ whole genome shotgun (WGS) entry which is preliminary data.</text>
</comment>
<reference evidence="2 3" key="1">
    <citation type="submission" date="2023-12" db="EMBL/GenBank/DDBJ databases">
        <title>the genome sequence of Hyalangium sp. s54d21.</title>
        <authorList>
            <person name="Zhang X."/>
        </authorList>
    </citation>
    <scope>NUCLEOTIDE SEQUENCE [LARGE SCALE GENOMIC DNA]</scope>
    <source>
        <strain evidence="3">s54d21</strain>
    </source>
</reference>
<dbReference type="EMBL" id="JAXIVS010000018">
    <property type="protein sequence ID" value="MDY7232181.1"/>
    <property type="molecule type" value="Genomic_DNA"/>
</dbReference>
<sequence length="297" mass="33828">MPTVKVPVGEHLYVWTNRAQNEPPDSCLISSHGLKYMVNIARSASFEVPRGTRIIFYADENRFLKDPGIQSMLERRYAEAETFEAGEDCPNYELTKFQGYHTGMVGTMLPILKKLHLKLGGISAQEQTGWETYAAIIASMDTLRNDSRVERTTQRQTLNQVTGRIRQLDSQATHYTNLETTLSQAPYEDLLEQAALRWTRIAKQTAIDDGRMLKVSRDALKKELQRLNEILYNPPMDMVTVRYRPFKFAISLKQAVTALRGAGYNYREIHCSFCRGSFADGVAEAFGQDRSMNARLK</sequence>
<evidence type="ECO:0000259" key="1">
    <source>
        <dbReference type="Pfam" id="PF21527"/>
    </source>
</evidence>
<dbReference type="InterPro" id="IPR049002">
    <property type="entry name" value="Stv"/>
</dbReference>
<evidence type="ECO:0000313" key="3">
    <source>
        <dbReference type="Proteomes" id="UP001291309"/>
    </source>
</evidence>